<gene>
    <name evidence="1" type="ORF">HQ35_02815</name>
</gene>
<reference evidence="1 2" key="1">
    <citation type="submission" date="2014-08" db="EMBL/GenBank/DDBJ databases">
        <title>Porphyromonas cangingivalis strain:COT-109_OH1386 Genome sequencing.</title>
        <authorList>
            <person name="Wallis C."/>
            <person name="Deusch O."/>
            <person name="O'Flynn C."/>
            <person name="Davis I."/>
            <person name="Jospin G."/>
            <person name="Darling A.E."/>
            <person name="Coil D.A."/>
            <person name="Alexiev A."/>
            <person name="Horsfall A."/>
            <person name="Kirkwood N."/>
            <person name="Harris S."/>
            <person name="Eisen J.A."/>
        </authorList>
    </citation>
    <scope>NUCLEOTIDE SEQUENCE [LARGE SCALE GENOMIC DNA]</scope>
    <source>
        <strain evidence="2">COT-109 OH1386</strain>
    </source>
</reference>
<dbReference type="RefSeq" id="WP_036850825.1">
    <property type="nucleotide sequence ID" value="NZ_JQJD01000010.1"/>
</dbReference>
<comment type="caution">
    <text evidence="1">The sequence shown here is derived from an EMBL/GenBank/DDBJ whole genome shotgun (WGS) entry which is preliminary data.</text>
</comment>
<organism evidence="1 2">
    <name type="scientific">Porphyromonas cangingivalis</name>
    <dbReference type="NCBI Taxonomy" id="36874"/>
    <lineage>
        <taxon>Bacteria</taxon>
        <taxon>Pseudomonadati</taxon>
        <taxon>Bacteroidota</taxon>
        <taxon>Bacteroidia</taxon>
        <taxon>Bacteroidales</taxon>
        <taxon>Porphyromonadaceae</taxon>
        <taxon>Porphyromonas</taxon>
    </lineage>
</organism>
<proteinExistence type="predicted"/>
<dbReference type="Proteomes" id="UP000030125">
    <property type="component" value="Unassembled WGS sequence"/>
</dbReference>
<evidence type="ECO:0000313" key="1">
    <source>
        <dbReference type="EMBL" id="KGN82501.1"/>
    </source>
</evidence>
<dbReference type="AlphaFoldDB" id="A0A0A2EUC9"/>
<keyword evidence="2" id="KW-1185">Reference proteome</keyword>
<sequence>MLSNISYRSLVAGGGSKALFLLVLFFMTGCGTSRRATTVIGTVGAEALSKGDFLRTYNQKAEPQVIDAKGYISALFDGKEVGVGARWSLKRDEEFVLSLRVFGLMEAGKLTVTQNNLTVIDRMGKRGLALDNLSETLSRELKAYNIDPRILTAMAHHRPFSNKLVGGSALKGMDFSIGSHEGLYRFEDKKHRIIHDFDNGLNLIRSFVTLPSGEKINIEYSDFVLISPQIRPYPKSMILTVIPTDVRKQAKVQIQLDNISTRFSQRVDTSIPDGYKRMTVDQLKDLIIDLDK</sequence>
<evidence type="ECO:0008006" key="3">
    <source>
        <dbReference type="Google" id="ProtNLM"/>
    </source>
</evidence>
<dbReference type="EMBL" id="JQJD01000010">
    <property type="protein sequence ID" value="KGN82501.1"/>
    <property type="molecule type" value="Genomic_DNA"/>
</dbReference>
<dbReference type="Pfam" id="PF14125">
    <property type="entry name" value="DUF4292"/>
    <property type="match status" value="1"/>
</dbReference>
<protein>
    <recommendedName>
        <fullName evidence="3">DUF4292 domain-containing protein</fullName>
    </recommendedName>
</protein>
<accession>A0A0A2EUC9</accession>
<dbReference type="InterPro" id="IPR025634">
    <property type="entry name" value="DUF4292"/>
</dbReference>
<dbReference type="OrthoDB" id="1122661at2"/>
<evidence type="ECO:0000313" key="2">
    <source>
        <dbReference type="Proteomes" id="UP000030125"/>
    </source>
</evidence>
<name>A0A0A2EUC9_PORCN</name>
<dbReference type="STRING" id="36874.HQ34_05195"/>